<dbReference type="InterPro" id="IPR008984">
    <property type="entry name" value="SMAD_FHA_dom_sf"/>
</dbReference>
<dbReference type="RefSeq" id="WP_380187351.1">
    <property type="nucleotide sequence ID" value="NZ_JBHTBQ010000012.1"/>
</dbReference>
<name>A0ABW2QVR5_9NEIS</name>
<keyword evidence="3" id="KW-1185">Reference proteome</keyword>
<sequence length="323" mass="36602">MAQLRNENELLYLRTLHIFGRNPSKVDTVLGNSDASQIHTVIAWNGVCWDITDHSRNGTFIDGKRLQGNVKTALAIGQKLQFGLGGNVSWQVMDLEPPCPMLLPLDKTQTAIVLQNFHFLPDETHAQASVYLSANGQWVWDDETGCHALKDGDVVRISDQAWRYSFSAAIELTADVRLNPAIQHVHPIHFDFLVSQNEEHVYLSIDFSGAQINLGERTHHYSLLTLARRRYEDAQRGMDALSQGWIAVDDLSKMLGLEPTHLNTQLFRARSQVMRECHENKHCPEVIERRRGEVRFSAAPFRIMRGMQLEAHFNPHIAPSPLA</sequence>
<dbReference type="Pfam" id="PF00498">
    <property type="entry name" value="FHA"/>
    <property type="match status" value="1"/>
</dbReference>
<gene>
    <name evidence="2" type="ORF">ACFQNF_07445</name>
</gene>
<dbReference type="Gene3D" id="2.60.200.20">
    <property type="match status" value="1"/>
</dbReference>
<evidence type="ECO:0000259" key="1">
    <source>
        <dbReference type="PROSITE" id="PS50006"/>
    </source>
</evidence>
<evidence type="ECO:0000313" key="2">
    <source>
        <dbReference type="EMBL" id="MFC7419713.1"/>
    </source>
</evidence>
<dbReference type="SMART" id="SM00240">
    <property type="entry name" value="FHA"/>
    <property type="match status" value="1"/>
</dbReference>
<comment type="caution">
    <text evidence="2">The sequence shown here is derived from an EMBL/GenBank/DDBJ whole genome shotgun (WGS) entry which is preliminary data.</text>
</comment>
<reference evidence="3" key="1">
    <citation type="journal article" date="2019" name="Int. J. Syst. Evol. Microbiol.">
        <title>The Global Catalogue of Microorganisms (GCM) 10K type strain sequencing project: providing services to taxonomists for standard genome sequencing and annotation.</title>
        <authorList>
            <consortium name="The Broad Institute Genomics Platform"/>
            <consortium name="The Broad Institute Genome Sequencing Center for Infectious Disease"/>
            <person name="Wu L."/>
            <person name="Ma J."/>
        </authorList>
    </citation>
    <scope>NUCLEOTIDE SEQUENCE [LARGE SCALE GENOMIC DNA]</scope>
    <source>
        <strain evidence="3">CCUG 62945</strain>
    </source>
</reference>
<evidence type="ECO:0000313" key="3">
    <source>
        <dbReference type="Proteomes" id="UP001596473"/>
    </source>
</evidence>
<dbReference type="InterPro" id="IPR000253">
    <property type="entry name" value="FHA_dom"/>
</dbReference>
<dbReference type="PROSITE" id="PS50006">
    <property type="entry name" value="FHA_DOMAIN"/>
    <property type="match status" value="1"/>
</dbReference>
<dbReference type="EMBL" id="JBHTBQ010000012">
    <property type="protein sequence ID" value="MFC7419713.1"/>
    <property type="molecule type" value="Genomic_DNA"/>
</dbReference>
<protein>
    <submittedName>
        <fullName evidence="2">FHA domain-containing protein</fullName>
    </submittedName>
</protein>
<organism evidence="2 3">
    <name type="scientific">Iodobacter arcticus</name>
    <dbReference type="NCBI Taxonomy" id="590593"/>
    <lineage>
        <taxon>Bacteria</taxon>
        <taxon>Pseudomonadati</taxon>
        <taxon>Pseudomonadota</taxon>
        <taxon>Betaproteobacteria</taxon>
        <taxon>Neisseriales</taxon>
        <taxon>Chitinibacteraceae</taxon>
        <taxon>Iodobacter</taxon>
    </lineage>
</organism>
<dbReference type="Proteomes" id="UP001596473">
    <property type="component" value="Unassembled WGS sequence"/>
</dbReference>
<feature type="domain" description="FHA" evidence="1">
    <location>
        <begin position="17"/>
        <end position="66"/>
    </location>
</feature>
<dbReference type="SUPFAM" id="SSF49879">
    <property type="entry name" value="SMAD/FHA domain"/>
    <property type="match status" value="1"/>
</dbReference>
<proteinExistence type="predicted"/>
<accession>A0ABW2QVR5</accession>